<keyword evidence="4" id="KW-0547">Nucleotide-binding</keyword>
<dbReference type="Pfam" id="PF13614">
    <property type="entry name" value="AAA_31"/>
    <property type="match status" value="1"/>
</dbReference>
<dbReference type="PANTHER" id="PTHR32309">
    <property type="entry name" value="TYROSINE-PROTEIN KINASE"/>
    <property type="match status" value="1"/>
</dbReference>
<keyword evidence="6" id="KW-0067">ATP-binding</keyword>
<dbReference type="InterPro" id="IPR005702">
    <property type="entry name" value="Wzc-like_C"/>
</dbReference>
<dbReference type="InterPro" id="IPR025669">
    <property type="entry name" value="AAA_dom"/>
</dbReference>
<feature type="region of interest" description="Disordered" evidence="9">
    <location>
        <begin position="29"/>
        <end position="67"/>
    </location>
</feature>
<feature type="domain" description="AAA" evidence="10">
    <location>
        <begin position="131"/>
        <end position="280"/>
    </location>
</feature>
<name>A0A4R6R899_9BURK</name>
<dbReference type="SUPFAM" id="SSF52540">
    <property type="entry name" value="P-loop containing nucleoside triphosphate hydrolases"/>
    <property type="match status" value="1"/>
</dbReference>
<feature type="compositionally biased region" description="Polar residues" evidence="9">
    <location>
        <begin position="29"/>
        <end position="43"/>
    </location>
</feature>
<evidence type="ECO:0000256" key="6">
    <source>
        <dbReference type="ARBA" id="ARBA00022840"/>
    </source>
</evidence>
<dbReference type="GO" id="GO:0004713">
    <property type="term" value="F:protein tyrosine kinase activity"/>
    <property type="evidence" value="ECO:0007669"/>
    <property type="project" value="TreeGrafter"/>
</dbReference>
<gene>
    <name evidence="11" type="ORF">EV672_10648</name>
</gene>
<keyword evidence="3" id="KW-0808">Transferase</keyword>
<comment type="catalytic activity">
    <reaction evidence="8">
        <text>L-tyrosyl-[protein] + ATP = O-phospho-L-tyrosyl-[protein] + ADP + H(+)</text>
        <dbReference type="Rhea" id="RHEA:10596"/>
        <dbReference type="Rhea" id="RHEA-COMP:10136"/>
        <dbReference type="Rhea" id="RHEA-COMP:20101"/>
        <dbReference type="ChEBI" id="CHEBI:15378"/>
        <dbReference type="ChEBI" id="CHEBI:30616"/>
        <dbReference type="ChEBI" id="CHEBI:46858"/>
        <dbReference type="ChEBI" id="CHEBI:61978"/>
        <dbReference type="ChEBI" id="CHEBI:456216"/>
        <dbReference type="EC" id="2.7.10.2"/>
    </reaction>
</comment>
<evidence type="ECO:0000259" key="10">
    <source>
        <dbReference type="Pfam" id="PF13614"/>
    </source>
</evidence>
<comment type="similarity">
    <text evidence="1">Belongs to the CpsD/CapB family.</text>
</comment>
<keyword evidence="12" id="KW-1185">Reference proteome</keyword>
<evidence type="ECO:0000256" key="1">
    <source>
        <dbReference type="ARBA" id="ARBA00007316"/>
    </source>
</evidence>
<evidence type="ECO:0000256" key="4">
    <source>
        <dbReference type="ARBA" id="ARBA00022741"/>
    </source>
</evidence>
<dbReference type="EMBL" id="SNXW01000006">
    <property type="protein sequence ID" value="TDP82094.1"/>
    <property type="molecule type" value="Genomic_DNA"/>
</dbReference>
<dbReference type="PANTHER" id="PTHR32309:SF13">
    <property type="entry name" value="FERRIC ENTEROBACTIN TRANSPORT PROTEIN FEPE"/>
    <property type="match status" value="1"/>
</dbReference>
<evidence type="ECO:0000256" key="8">
    <source>
        <dbReference type="ARBA" id="ARBA00051245"/>
    </source>
</evidence>
<dbReference type="CDD" id="cd05387">
    <property type="entry name" value="BY-kinase"/>
    <property type="match status" value="1"/>
</dbReference>
<dbReference type="GO" id="GO:0005886">
    <property type="term" value="C:plasma membrane"/>
    <property type="evidence" value="ECO:0007669"/>
    <property type="project" value="TreeGrafter"/>
</dbReference>
<dbReference type="OrthoDB" id="9808257at2"/>
<organism evidence="11 12">
    <name type="scientific">Aquabacterium commune</name>
    <dbReference type="NCBI Taxonomy" id="70586"/>
    <lineage>
        <taxon>Bacteria</taxon>
        <taxon>Pseudomonadati</taxon>
        <taxon>Pseudomonadota</taxon>
        <taxon>Betaproteobacteria</taxon>
        <taxon>Burkholderiales</taxon>
        <taxon>Aquabacterium</taxon>
    </lineage>
</organism>
<evidence type="ECO:0000313" key="11">
    <source>
        <dbReference type="EMBL" id="TDP82094.1"/>
    </source>
</evidence>
<dbReference type="AlphaFoldDB" id="A0A4R6R899"/>
<dbReference type="RefSeq" id="WP_133609232.1">
    <property type="nucleotide sequence ID" value="NZ_SNXW01000006.1"/>
</dbReference>
<dbReference type="Proteomes" id="UP000294593">
    <property type="component" value="Unassembled WGS sequence"/>
</dbReference>
<dbReference type="InterPro" id="IPR050445">
    <property type="entry name" value="Bact_polysacc_biosynth/exp"/>
</dbReference>
<proteinExistence type="inferred from homology"/>
<evidence type="ECO:0000256" key="9">
    <source>
        <dbReference type="SAM" id="MobiDB-lite"/>
    </source>
</evidence>
<accession>A0A4R6R899</accession>
<dbReference type="Gene3D" id="3.40.50.300">
    <property type="entry name" value="P-loop containing nucleotide triphosphate hydrolases"/>
    <property type="match status" value="1"/>
</dbReference>
<evidence type="ECO:0000256" key="3">
    <source>
        <dbReference type="ARBA" id="ARBA00022679"/>
    </source>
</evidence>
<evidence type="ECO:0000256" key="5">
    <source>
        <dbReference type="ARBA" id="ARBA00022777"/>
    </source>
</evidence>
<keyword evidence="5 11" id="KW-0418">Kinase</keyword>
<evidence type="ECO:0000313" key="12">
    <source>
        <dbReference type="Proteomes" id="UP000294593"/>
    </source>
</evidence>
<keyword evidence="7" id="KW-0829">Tyrosine-protein kinase</keyword>
<dbReference type="NCBIfam" id="TIGR03018">
    <property type="entry name" value="pepcterm_TyrKin"/>
    <property type="match status" value="1"/>
</dbReference>
<sequence>MNTIEQAAKRLEQLRRAGVDVQSDIQTASSALGTQATPATNAAESRATPLPLPTQAHALGQPDDRRSRDITVDLARMRRAGLLVPGQPRSQLEEEFRIVKRPLLENLRGQAGMRPDRANLIMVTSAMPSEGKTQTALNLAVSIAMELDHTVLLVEADVLRPSALERLGVTAAKGLLDLLDSSQTQLTDVLLRTNIPKLTLLPAGTASSRSTELLASDNMDKLLQELASKYSDRVVIFDTPPLLSTTESRVLASHMGQVVMVVEANQTPINTIKQAFATVESHPVVLSMLNKYRGPKGSNAYGYYAP</sequence>
<reference evidence="11 12" key="1">
    <citation type="submission" date="2019-03" db="EMBL/GenBank/DDBJ databases">
        <title>Genomic Encyclopedia of Type Strains, Phase IV (KMG-IV): sequencing the most valuable type-strain genomes for metagenomic binning, comparative biology and taxonomic classification.</title>
        <authorList>
            <person name="Goeker M."/>
        </authorList>
    </citation>
    <scope>NUCLEOTIDE SEQUENCE [LARGE SCALE GENOMIC DNA]</scope>
    <source>
        <strain evidence="11 12">DSM 11901</strain>
    </source>
</reference>
<evidence type="ECO:0000256" key="7">
    <source>
        <dbReference type="ARBA" id="ARBA00023137"/>
    </source>
</evidence>
<evidence type="ECO:0000256" key="2">
    <source>
        <dbReference type="ARBA" id="ARBA00011903"/>
    </source>
</evidence>
<dbReference type="EC" id="2.7.10.2" evidence="2"/>
<protein>
    <recommendedName>
        <fullName evidence="2">non-specific protein-tyrosine kinase</fullName>
        <ecNumber evidence="2">2.7.10.2</ecNumber>
    </recommendedName>
</protein>
<dbReference type="InterPro" id="IPR027417">
    <property type="entry name" value="P-loop_NTPase"/>
</dbReference>
<comment type="caution">
    <text evidence="11">The sequence shown here is derived from an EMBL/GenBank/DDBJ whole genome shotgun (WGS) entry which is preliminary data.</text>
</comment>